<evidence type="ECO:0000256" key="4">
    <source>
        <dbReference type="HAMAP-Rule" id="MF_01401"/>
    </source>
</evidence>
<comment type="catalytic activity">
    <reaction evidence="3 4">
        <text>[thioredoxin]-disulfide + L-methionine + H2O = L-methionine (S)-S-oxide + [thioredoxin]-dithiol</text>
        <dbReference type="Rhea" id="RHEA:19993"/>
        <dbReference type="Rhea" id="RHEA-COMP:10698"/>
        <dbReference type="Rhea" id="RHEA-COMP:10700"/>
        <dbReference type="ChEBI" id="CHEBI:15377"/>
        <dbReference type="ChEBI" id="CHEBI:29950"/>
        <dbReference type="ChEBI" id="CHEBI:50058"/>
        <dbReference type="ChEBI" id="CHEBI:57844"/>
        <dbReference type="ChEBI" id="CHEBI:58772"/>
        <dbReference type="EC" id="1.8.4.11"/>
    </reaction>
</comment>
<reference evidence="7" key="1">
    <citation type="journal article" date="2019" name="Int. J. Syst. Evol. Microbiol.">
        <title>The Global Catalogue of Microorganisms (GCM) 10K type strain sequencing project: providing services to taxonomists for standard genome sequencing and annotation.</title>
        <authorList>
            <consortium name="The Broad Institute Genomics Platform"/>
            <consortium name="The Broad Institute Genome Sequencing Center for Infectious Disease"/>
            <person name="Wu L."/>
            <person name="Ma J."/>
        </authorList>
    </citation>
    <scope>NUCLEOTIDE SEQUENCE [LARGE SCALE GENOMIC DNA]</scope>
    <source>
        <strain evidence="7">CCUG 63246</strain>
    </source>
</reference>
<evidence type="ECO:0000313" key="7">
    <source>
        <dbReference type="Proteomes" id="UP001597163"/>
    </source>
</evidence>
<comment type="similarity">
    <text evidence="4">Belongs to the MsrA Met sulfoxide reductase family.</text>
</comment>
<comment type="catalytic activity">
    <reaction evidence="2 4">
        <text>L-methionyl-[protein] + [thioredoxin]-disulfide + H2O = L-methionyl-(S)-S-oxide-[protein] + [thioredoxin]-dithiol</text>
        <dbReference type="Rhea" id="RHEA:14217"/>
        <dbReference type="Rhea" id="RHEA-COMP:10698"/>
        <dbReference type="Rhea" id="RHEA-COMP:10700"/>
        <dbReference type="Rhea" id="RHEA-COMP:12313"/>
        <dbReference type="Rhea" id="RHEA-COMP:12315"/>
        <dbReference type="ChEBI" id="CHEBI:15377"/>
        <dbReference type="ChEBI" id="CHEBI:16044"/>
        <dbReference type="ChEBI" id="CHEBI:29950"/>
        <dbReference type="ChEBI" id="CHEBI:44120"/>
        <dbReference type="ChEBI" id="CHEBI:50058"/>
        <dbReference type="EC" id="1.8.4.11"/>
    </reaction>
</comment>
<dbReference type="EC" id="1.8.4.11" evidence="4"/>
<feature type="active site" evidence="4">
    <location>
        <position position="15"/>
    </location>
</feature>
<proteinExistence type="inferred from homology"/>
<dbReference type="Proteomes" id="UP001597163">
    <property type="component" value="Unassembled WGS sequence"/>
</dbReference>
<dbReference type="RefSeq" id="WP_311935129.1">
    <property type="nucleotide sequence ID" value="NZ_JAVSCK010000001.1"/>
</dbReference>
<dbReference type="Gene3D" id="3.30.1060.10">
    <property type="entry name" value="Peptide methionine sulphoxide reductase MsrA"/>
    <property type="match status" value="1"/>
</dbReference>
<evidence type="ECO:0000259" key="5">
    <source>
        <dbReference type="Pfam" id="PF01625"/>
    </source>
</evidence>
<dbReference type="SUPFAM" id="SSF55068">
    <property type="entry name" value="Peptide methionine sulfoxide reductase"/>
    <property type="match status" value="1"/>
</dbReference>
<dbReference type="PANTHER" id="PTHR43774">
    <property type="entry name" value="PEPTIDE METHIONINE SULFOXIDE REDUCTASE"/>
    <property type="match status" value="1"/>
</dbReference>
<dbReference type="InterPro" id="IPR036509">
    <property type="entry name" value="Met_Sox_Rdtase_MsrA_sf"/>
</dbReference>
<sequence length="179" mass="20298">MNNKNLQIATVGGGCFWCTEAVFQEIKGVENVVSGYSGGNVPGHPTYREICSGLTGHAEVVQITFDANIISYKDILIIFMTTHDPTTLNRQGADRGTQYRSVIFYHNEQQKEVAETVVKEVAVYYENPIFTEVSPLDLFYEAEAVHQYYYRNNQTQGYCSFVITPKLTKLRKLHADKLK</sequence>
<evidence type="ECO:0000256" key="3">
    <source>
        <dbReference type="ARBA" id="ARBA00048782"/>
    </source>
</evidence>
<dbReference type="EMBL" id="JBHTLJ010000001">
    <property type="protein sequence ID" value="MFD1160920.1"/>
    <property type="molecule type" value="Genomic_DNA"/>
</dbReference>
<evidence type="ECO:0000256" key="2">
    <source>
        <dbReference type="ARBA" id="ARBA00047806"/>
    </source>
</evidence>
<keyword evidence="1 4" id="KW-0560">Oxidoreductase</keyword>
<dbReference type="HAMAP" id="MF_01401">
    <property type="entry name" value="MsrA"/>
    <property type="match status" value="1"/>
</dbReference>
<comment type="function">
    <text evidence="4">Has an important function as a repair enzyme for proteins that have been inactivated by oxidation. Catalyzes the reversible oxidation-reduction of methionine sulfoxide in proteins to methionine.</text>
</comment>
<dbReference type="NCBIfam" id="TIGR00401">
    <property type="entry name" value="msrA"/>
    <property type="match status" value="1"/>
</dbReference>
<accession>A0ABW3R771</accession>
<keyword evidence="7" id="KW-1185">Reference proteome</keyword>
<gene>
    <name evidence="4 6" type="primary">msrA</name>
    <name evidence="6" type="ORF">ACFQ2E_00735</name>
</gene>
<dbReference type="GO" id="GO:0008113">
    <property type="term" value="F:peptide-methionine (S)-S-oxide reductase activity"/>
    <property type="evidence" value="ECO:0007669"/>
    <property type="project" value="UniProtKB-EC"/>
</dbReference>
<evidence type="ECO:0000256" key="1">
    <source>
        <dbReference type="ARBA" id="ARBA00023002"/>
    </source>
</evidence>
<organism evidence="6 7">
    <name type="scientific">Hwangdonia seohaensis</name>
    <dbReference type="NCBI Taxonomy" id="1240727"/>
    <lineage>
        <taxon>Bacteria</taxon>
        <taxon>Pseudomonadati</taxon>
        <taxon>Bacteroidota</taxon>
        <taxon>Flavobacteriia</taxon>
        <taxon>Flavobacteriales</taxon>
        <taxon>Flavobacteriaceae</taxon>
        <taxon>Hwangdonia</taxon>
    </lineage>
</organism>
<dbReference type="PROSITE" id="PS51257">
    <property type="entry name" value="PROKAR_LIPOPROTEIN"/>
    <property type="match status" value="1"/>
</dbReference>
<dbReference type="Pfam" id="PF01625">
    <property type="entry name" value="PMSR"/>
    <property type="match status" value="1"/>
</dbReference>
<name>A0ABW3R771_9FLAO</name>
<evidence type="ECO:0000313" key="6">
    <source>
        <dbReference type="EMBL" id="MFD1160920.1"/>
    </source>
</evidence>
<feature type="domain" description="Peptide methionine sulphoxide reductase MsrA" evidence="5">
    <location>
        <begin position="9"/>
        <end position="159"/>
    </location>
</feature>
<protein>
    <recommendedName>
        <fullName evidence="4">Peptide methionine sulfoxide reductase MsrA</fullName>
        <shortName evidence="4">Protein-methionine-S-oxide reductase</shortName>
        <ecNumber evidence="4">1.8.4.11</ecNumber>
    </recommendedName>
    <alternativeName>
        <fullName evidence="4">Peptide-methionine (S)-S-oxide reductase</fullName>
        <shortName evidence="4">Peptide Met(O) reductase</shortName>
    </alternativeName>
</protein>
<comment type="caution">
    <text evidence="6">The sequence shown here is derived from an EMBL/GenBank/DDBJ whole genome shotgun (WGS) entry which is preliminary data.</text>
</comment>
<dbReference type="InterPro" id="IPR002569">
    <property type="entry name" value="Met_Sox_Rdtase_MsrA_dom"/>
</dbReference>
<dbReference type="PANTHER" id="PTHR43774:SF1">
    <property type="entry name" value="PEPTIDE METHIONINE SULFOXIDE REDUCTASE MSRA 2"/>
    <property type="match status" value="1"/>
</dbReference>